<dbReference type="SUPFAM" id="SSF53474">
    <property type="entry name" value="alpha/beta-Hydrolases"/>
    <property type="match status" value="1"/>
</dbReference>
<organism evidence="2 3">
    <name type="scientific">Aspergillus mulundensis</name>
    <dbReference type="NCBI Taxonomy" id="1810919"/>
    <lineage>
        <taxon>Eukaryota</taxon>
        <taxon>Fungi</taxon>
        <taxon>Dikarya</taxon>
        <taxon>Ascomycota</taxon>
        <taxon>Pezizomycotina</taxon>
        <taxon>Eurotiomycetes</taxon>
        <taxon>Eurotiomycetidae</taxon>
        <taxon>Eurotiales</taxon>
        <taxon>Aspergillaceae</taxon>
        <taxon>Aspergillus</taxon>
        <taxon>Aspergillus subgen. Nidulantes</taxon>
    </lineage>
</organism>
<dbReference type="PANTHER" id="PTHR37017">
    <property type="entry name" value="AB HYDROLASE-1 DOMAIN-CONTAINING PROTEIN-RELATED"/>
    <property type="match status" value="1"/>
</dbReference>
<comment type="caution">
    <text evidence="2">The sequence shown here is derived from an EMBL/GenBank/DDBJ whole genome shotgun (WGS) entry which is preliminary data.</text>
</comment>
<evidence type="ECO:0000313" key="3">
    <source>
        <dbReference type="Proteomes" id="UP000256690"/>
    </source>
</evidence>
<dbReference type="InterPro" id="IPR029058">
    <property type="entry name" value="AB_hydrolase_fold"/>
</dbReference>
<keyword evidence="3" id="KW-1185">Reference proteome</keyword>
<dbReference type="STRING" id="1810919.A0A3D8SBU1"/>
<dbReference type="EMBL" id="PVWQ01000004">
    <property type="protein sequence ID" value="RDW83786.1"/>
    <property type="molecule type" value="Genomic_DNA"/>
</dbReference>
<dbReference type="Proteomes" id="UP000256690">
    <property type="component" value="Unassembled WGS sequence"/>
</dbReference>
<dbReference type="OrthoDB" id="408373at2759"/>
<accession>A0A3D8SBU1</accession>
<dbReference type="InterPro" id="IPR000073">
    <property type="entry name" value="AB_hydrolase_1"/>
</dbReference>
<proteinExistence type="predicted"/>
<dbReference type="GeneID" id="38114482"/>
<dbReference type="AlphaFoldDB" id="A0A3D8SBU1"/>
<dbReference type="RefSeq" id="XP_026605124.1">
    <property type="nucleotide sequence ID" value="XM_026746128.1"/>
</dbReference>
<sequence>MSSRSPKATILLIHGGWQTPAHYATLTTYLRAAGHEVHAPRLPSTNGARPPTATLATDTALIRSTAEGLVSAGHKLIVLMHSYGGQVGTNALAGLSVATRAKQSLPGGIARLVYIAAFALAPGESMMGMVKEMGDEGLIAVAFEFDSDGIARDRDPRNLLVGPGLAEAELDAFVASLVVWNGSVMYQGLEECAWMDGGVRVSYVCTVNDMTVPLGYQRVMIERMREGGKEVEVFEMETGHCPQVTMPKELGEIVSGIVTAEEARWVE</sequence>
<gene>
    <name evidence="2" type="ORF">DSM5745_04112</name>
</gene>
<dbReference type="Pfam" id="PF12697">
    <property type="entry name" value="Abhydrolase_6"/>
    <property type="match status" value="1"/>
</dbReference>
<reference evidence="2 3" key="1">
    <citation type="journal article" date="2018" name="IMA Fungus">
        <title>IMA Genome-F 9: Draft genome sequence of Annulohypoxylon stygium, Aspergillus mulundensis, Berkeleyomyces basicola (syn. Thielaviopsis basicola), Ceratocystis smalleyi, two Cercospora beticola strains, Coleophoma cylindrospora, Fusarium fracticaudum, Phialophora cf. hyalina, and Morchella septimelata.</title>
        <authorList>
            <person name="Wingfield B.D."/>
            <person name="Bills G.F."/>
            <person name="Dong Y."/>
            <person name="Huang W."/>
            <person name="Nel W.J."/>
            <person name="Swalarsk-Parry B.S."/>
            <person name="Vaghefi N."/>
            <person name="Wilken P.M."/>
            <person name="An Z."/>
            <person name="de Beer Z.W."/>
            <person name="De Vos L."/>
            <person name="Chen L."/>
            <person name="Duong T.A."/>
            <person name="Gao Y."/>
            <person name="Hammerbacher A."/>
            <person name="Kikkert J.R."/>
            <person name="Li Y."/>
            <person name="Li H."/>
            <person name="Li K."/>
            <person name="Li Q."/>
            <person name="Liu X."/>
            <person name="Ma X."/>
            <person name="Naidoo K."/>
            <person name="Pethybridge S.J."/>
            <person name="Sun J."/>
            <person name="Steenkamp E.T."/>
            <person name="van der Nest M.A."/>
            <person name="van Wyk S."/>
            <person name="Wingfield M.J."/>
            <person name="Xiong C."/>
            <person name="Yue Q."/>
            <person name="Zhang X."/>
        </authorList>
    </citation>
    <scope>NUCLEOTIDE SEQUENCE [LARGE SCALE GENOMIC DNA]</scope>
    <source>
        <strain evidence="2 3">DSM 5745</strain>
    </source>
</reference>
<dbReference type="PANTHER" id="PTHR37017:SF10">
    <property type="entry name" value="AB HYDROLASE-1 DOMAIN-CONTAINING PROTEIN"/>
    <property type="match status" value="1"/>
</dbReference>
<evidence type="ECO:0000259" key="1">
    <source>
        <dbReference type="Pfam" id="PF12697"/>
    </source>
</evidence>
<dbReference type="Gene3D" id="3.40.50.1820">
    <property type="entry name" value="alpha/beta hydrolase"/>
    <property type="match status" value="1"/>
</dbReference>
<evidence type="ECO:0000313" key="2">
    <source>
        <dbReference type="EMBL" id="RDW83786.1"/>
    </source>
</evidence>
<feature type="domain" description="AB hydrolase-1" evidence="1">
    <location>
        <begin position="10"/>
        <end position="250"/>
    </location>
</feature>
<name>A0A3D8SBU1_9EURO</name>
<dbReference type="InterPro" id="IPR052897">
    <property type="entry name" value="Sec-Metab_Biosynth_Hydrolase"/>
</dbReference>
<protein>
    <recommendedName>
        <fullName evidence="1">AB hydrolase-1 domain-containing protein</fullName>
    </recommendedName>
</protein>